<keyword evidence="2" id="KW-1185">Reference proteome</keyword>
<evidence type="ECO:0000313" key="2">
    <source>
        <dbReference type="Proteomes" id="UP000276133"/>
    </source>
</evidence>
<gene>
    <name evidence="1" type="ORF">BpHYR1_046107</name>
</gene>
<comment type="caution">
    <text evidence="1">The sequence shown here is derived from an EMBL/GenBank/DDBJ whole genome shotgun (WGS) entry which is preliminary data.</text>
</comment>
<dbReference type="Proteomes" id="UP000276133">
    <property type="component" value="Unassembled WGS sequence"/>
</dbReference>
<protein>
    <submittedName>
        <fullName evidence="1">Uncharacterized protein</fullName>
    </submittedName>
</protein>
<sequence length="92" mass="11106">MLLYKLKLENFSNIIKQKHHNKFIKFHKTHQRKKENQNSVMLCLKMFYYKNKIKMSPHIKISIEIDLILNKSTFKEVWDMAANSLKAINARK</sequence>
<organism evidence="1 2">
    <name type="scientific">Brachionus plicatilis</name>
    <name type="common">Marine rotifer</name>
    <name type="synonym">Brachionus muelleri</name>
    <dbReference type="NCBI Taxonomy" id="10195"/>
    <lineage>
        <taxon>Eukaryota</taxon>
        <taxon>Metazoa</taxon>
        <taxon>Spiralia</taxon>
        <taxon>Gnathifera</taxon>
        <taxon>Rotifera</taxon>
        <taxon>Eurotatoria</taxon>
        <taxon>Monogononta</taxon>
        <taxon>Pseudotrocha</taxon>
        <taxon>Ploima</taxon>
        <taxon>Brachionidae</taxon>
        <taxon>Brachionus</taxon>
    </lineage>
</organism>
<accession>A0A3M7QNH9</accession>
<evidence type="ECO:0000313" key="1">
    <source>
        <dbReference type="EMBL" id="RNA12508.1"/>
    </source>
</evidence>
<reference evidence="1 2" key="1">
    <citation type="journal article" date="2018" name="Sci. Rep.">
        <title>Genomic signatures of local adaptation to the degree of environmental predictability in rotifers.</title>
        <authorList>
            <person name="Franch-Gras L."/>
            <person name="Hahn C."/>
            <person name="Garcia-Roger E.M."/>
            <person name="Carmona M.J."/>
            <person name="Serra M."/>
            <person name="Gomez A."/>
        </authorList>
    </citation>
    <scope>NUCLEOTIDE SEQUENCE [LARGE SCALE GENOMIC DNA]</scope>
    <source>
        <strain evidence="1">HYR1</strain>
    </source>
</reference>
<dbReference type="EMBL" id="REGN01005671">
    <property type="protein sequence ID" value="RNA12508.1"/>
    <property type="molecule type" value="Genomic_DNA"/>
</dbReference>
<name>A0A3M7QNH9_BRAPC</name>
<proteinExistence type="predicted"/>
<dbReference type="AlphaFoldDB" id="A0A3M7QNH9"/>